<dbReference type="PROSITE" id="PS50943">
    <property type="entry name" value="HTH_CROC1"/>
    <property type="match status" value="1"/>
</dbReference>
<comment type="subcellular location">
    <subcellularLocation>
        <location evidence="1">Membrane</location>
        <topology evidence="1">Multi-pass membrane protein</topology>
    </subcellularLocation>
</comment>
<dbReference type="InterPro" id="IPR019109">
    <property type="entry name" value="MamF_MmsF"/>
</dbReference>
<keyword evidence="3 5" id="KW-1133">Transmembrane helix</keyword>
<dbReference type="InterPro" id="IPR001387">
    <property type="entry name" value="Cro/C1-type_HTH"/>
</dbReference>
<evidence type="ECO:0000313" key="7">
    <source>
        <dbReference type="EMBL" id="OHX64254.1"/>
    </source>
</evidence>
<dbReference type="STRING" id="915059.NH26_21880"/>
<dbReference type="OrthoDB" id="1357763at2"/>
<evidence type="ECO:0000259" key="6">
    <source>
        <dbReference type="PROSITE" id="PS50943"/>
    </source>
</evidence>
<dbReference type="AlphaFoldDB" id="A0A1S1YT89"/>
<keyword evidence="2 5" id="KW-0812">Transmembrane</keyword>
<protein>
    <recommendedName>
        <fullName evidence="6">HTH cro/C1-type domain-containing protein</fullName>
    </recommendedName>
</protein>
<dbReference type="RefSeq" id="WP_044220876.1">
    <property type="nucleotide sequence ID" value="NZ_JRYR02000002.1"/>
</dbReference>
<dbReference type="CDD" id="cd00093">
    <property type="entry name" value="HTH_XRE"/>
    <property type="match status" value="1"/>
</dbReference>
<comment type="caution">
    <text evidence="7">The sequence shown here is derived from an EMBL/GenBank/DDBJ whole genome shotgun (WGS) entry which is preliminary data.</text>
</comment>
<dbReference type="SMART" id="SM00530">
    <property type="entry name" value="HTH_XRE"/>
    <property type="match status" value="1"/>
</dbReference>
<name>A0A1S1YT89_FLAPC</name>
<sequence>MNNYIKNVRFSKGLSQETLSQKSALPLWHIQLIENNVIYPSDNDLQKLSIVLNVDKDSLIYSKSLDSKQLLIIYFSIFTMFFIPYGNIIGPSYYLSTHFNLSSFVRNEGNKFINFQLGWSIFLTVFIVFLTIDHLHLDVSYIPPYSLWFSLIVLILFNIFYTINKVIRLYIKK</sequence>
<dbReference type="EMBL" id="JRYR02000002">
    <property type="protein sequence ID" value="OHX64254.1"/>
    <property type="molecule type" value="Genomic_DNA"/>
</dbReference>
<evidence type="ECO:0000256" key="5">
    <source>
        <dbReference type="SAM" id="Phobius"/>
    </source>
</evidence>
<evidence type="ECO:0000256" key="4">
    <source>
        <dbReference type="ARBA" id="ARBA00023136"/>
    </source>
</evidence>
<dbReference type="InterPro" id="IPR010982">
    <property type="entry name" value="Lambda_DNA-bd_dom_sf"/>
</dbReference>
<feature type="domain" description="HTH cro/C1-type" evidence="6">
    <location>
        <begin position="5"/>
        <end position="59"/>
    </location>
</feature>
<dbReference type="GO" id="GO:0003677">
    <property type="term" value="F:DNA binding"/>
    <property type="evidence" value="ECO:0007669"/>
    <property type="project" value="InterPro"/>
</dbReference>
<dbReference type="Proteomes" id="UP000179797">
    <property type="component" value="Unassembled WGS sequence"/>
</dbReference>
<keyword evidence="8" id="KW-1185">Reference proteome</keyword>
<keyword evidence="4 5" id="KW-0472">Membrane</keyword>
<evidence type="ECO:0000313" key="8">
    <source>
        <dbReference type="Proteomes" id="UP000179797"/>
    </source>
</evidence>
<dbReference type="SUPFAM" id="SSF47413">
    <property type="entry name" value="lambda repressor-like DNA-binding domains"/>
    <property type="match status" value="1"/>
</dbReference>
<dbReference type="Gene3D" id="1.10.260.40">
    <property type="entry name" value="lambda repressor-like DNA-binding domains"/>
    <property type="match status" value="1"/>
</dbReference>
<evidence type="ECO:0000256" key="2">
    <source>
        <dbReference type="ARBA" id="ARBA00022692"/>
    </source>
</evidence>
<proteinExistence type="predicted"/>
<feature type="transmembrane region" description="Helical" evidence="5">
    <location>
        <begin position="112"/>
        <end position="132"/>
    </location>
</feature>
<feature type="transmembrane region" description="Helical" evidence="5">
    <location>
        <begin position="144"/>
        <end position="163"/>
    </location>
</feature>
<evidence type="ECO:0000256" key="3">
    <source>
        <dbReference type="ARBA" id="ARBA00022989"/>
    </source>
</evidence>
<evidence type="ECO:0000256" key="1">
    <source>
        <dbReference type="ARBA" id="ARBA00004141"/>
    </source>
</evidence>
<gene>
    <name evidence="7" type="ORF">NH26_21880</name>
</gene>
<feature type="transmembrane region" description="Helical" evidence="5">
    <location>
        <begin position="71"/>
        <end position="91"/>
    </location>
</feature>
<accession>A0A1S1YT89</accession>
<dbReference type="Pfam" id="PF09685">
    <property type="entry name" value="MamF_MmsF"/>
    <property type="match status" value="1"/>
</dbReference>
<organism evidence="7 8">
    <name type="scientific">Flammeovirga pacifica</name>
    <dbReference type="NCBI Taxonomy" id="915059"/>
    <lineage>
        <taxon>Bacteria</taxon>
        <taxon>Pseudomonadati</taxon>
        <taxon>Bacteroidota</taxon>
        <taxon>Cytophagia</taxon>
        <taxon>Cytophagales</taxon>
        <taxon>Flammeovirgaceae</taxon>
        <taxon>Flammeovirga</taxon>
    </lineage>
</organism>
<reference evidence="7 8" key="1">
    <citation type="journal article" date="2012" name="Int. J. Syst. Evol. Microbiol.">
        <title>Flammeovirga pacifica sp. nov., isolated from deep-sea sediment.</title>
        <authorList>
            <person name="Xu H."/>
            <person name="Fu Y."/>
            <person name="Yang N."/>
            <person name="Ding Z."/>
            <person name="Lai Q."/>
            <person name="Zeng R."/>
        </authorList>
    </citation>
    <scope>NUCLEOTIDE SEQUENCE [LARGE SCALE GENOMIC DNA]</scope>
    <source>
        <strain evidence="8">DSM 24597 / LMG 26175 / WPAGA1</strain>
    </source>
</reference>
<dbReference type="Pfam" id="PF01381">
    <property type="entry name" value="HTH_3"/>
    <property type="match status" value="1"/>
</dbReference>